<dbReference type="Pfam" id="PF00535">
    <property type="entry name" value="Glycos_transf_2"/>
    <property type="match status" value="1"/>
</dbReference>
<dbReference type="CDD" id="cd00761">
    <property type="entry name" value="Glyco_tranf_GTA_type"/>
    <property type="match status" value="1"/>
</dbReference>
<evidence type="ECO:0000259" key="1">
    <source>
        <dbReference type="Pfam" id="PF00535"/>
    </source>
</evidence>
<protein>
    <submittedName>
        <fullName evidence="2">Glycosyltransferase family 2 protein</fullName>
    </submittedName>
</protein>
<dbReference type="AlphaFoldDB" id="A0A9D2E411"/>
<proteinExistence type="predicted"/>
<reference evidence="2" key="1">
    <citation type="journal article" date="2021" name="PeerJ">
        <title>Extensive microbial diversity within the chicken gut microbiome revealed by metagenomics and culture.</title>
        <authorList>
            <person name="Gilroy R."/>
            <person name="Ravi A."/>
            <person name="Getino M."/>
            <person name="Pursley I."/>
            <person name="Horton D.L."/>
            <person name="Alikhan N.F."/>
            <person name="Baker D."/>
            <person name="Gharbi K."/>
            <person name="Hall N."/>
            <person name="Watson M."/>
            <person name="Adriaenssens E.M."/>
            <person name="Foster-Nyarko E."/>
            <person name="Jarju S."/>
            <person name="Secka A."/>
            <person name="Antonio M."/>
            <person name="Oren A."/>
            <person name="Chaudhuri R.R."/>
            <person name="La Ragione R."/>
            <person name="Hildebrand F."/>
            <person name="Pallen M.J."/>
        </authorList>
    </citation>
    <scope>NUCLEOTIDE SEQUENCE</scope>
    <source>
        <strain evidence="2">ChiGjej4B4-18154</strain>
    </source>
</reference>
<reference evidence="2" key="2">
    <citation type="submission" date="2021-04" db="EMBL/GenBank/DDBJ databases">
        <authorList>
            <person name="Gilroy R."/>
        </authorList>
    </citation>
    <scope>NUCLEOTIDE SEQUENCE</scope>
    <source>
        <strain evidence="2">ChiGjej4B4-18154</strain>
    </source>
</reference>
<name>A0A9D2E411_9FIRM</name>
<gene>
    <name evidence="2" type="ORF">H9813_04115</name>
</gene>
<organism evidence="2 3">
    <name type="scientific">Candidatus Allofournierella merdipullorum</name>
    <dbReference type="NCBI Taxonomy" id="2838595"/>
    <lineage>
        <taxon>Bacteria</taxon>
        <taxon>Bacillati</taxon>
        <taxon>Bacillota</taxon>
        <taxon>Clostridia</taxon>
        <taxon>Eubacteriales</taxon>
        <taxon>Oscillospiraceae</taxon>
        <taxon>Allofournierella</taxon>
    </lineage>
</organism>
<dbReference type="Proteomes" id="UP000824035">
    <property type="component" value="Unassembled WGS sequence"/>
</dbReference>
<feature type="domain" description="Glycosyltransferase 2-like" evidence="1">
    <location>
        <begin position="5"/>
        <end position="107"/>
    </location>
</feature>
<dbReference type="InterPro" id="IPR050834">
    <property type="entry name" value="Glycosyltransf_2"/>
</dbReference>
<dbReference type="InterPro" id="IPR001173">
    <property type="entry name" value="Glyco_trans_2-like"/>
</dbReference>
<dbReference type="EMBL" id="DXBV01000037">
    <property type="protein sequence ID" value="HIZ30406.1"/>
    <property type="molecule type" value="Genomic_DNA"/>
</dbReference>
<accession>A0A9D2E411</accession>
<dbReference type="PANTHER" id="PTHR43685">
    <property type="entry name" value="GLYCOSYLTRANSFERASE"/>
    <property type="match status" value="1"/>
</dbReference>
<dbReference type="PANTHER" id="PTHR43685:SF2">
    <property type="entry name" value="GLYCOSYLTRANSFERASE 2-LIKE DOMAIN-CONTAINING PROTEIN"/>
    <property type="match status" value="1"/>
</dbReference>
<evidence type="ECO:0000313" key="2">
    <source>
        <dbReference type="EMBL" id="HIZ30406.1"/>
    </source>
</evidence>
<sequence>MPAVSVVVPVYNVKELLPLCLDSIAAQTFADFECILVDDGSTDGSAEVCDAYAAKDGRFRVIHKANGGVCSARNAGVAAAAADYLVFCDQDDQFHPEALASALELQRMYPGDFIAWAFTQDRSVWDAPSSLDGVESFSSAELARFYMGHYSCGPGGRCCNLMDTFVWNKLFPTAFLREEGLQFDPSYKHGMEDATFMFQFWEKFFARYPGALMRWCPYPFYFWNDDNAKSVTKQKDERLSRIDRQCTLYDIAFVPLRDNFPTPPKALASLGLLLTRQFCLAFNDGPDAGTDGLWDRPQFIELMEYFRTNRYYHVYPWVLSMRCKPLCRLVCNSYDRSQWWYWKLYRIGWLLHRRSWEWL</sequence>
<dbReference type="InterPro" id="IPR029044">
    <property type="entry name" value="Nucleotide-diphossugar_trans"/>
</dbReference>
<comment type="caution">
    <text evidence="2">The sequence shown here is derived from an EMBL/GenBank/DDBJ whole genome shotgun (WGS) entry which is preliminary data.</text>
</comment>
<dbReference type="SUPFAM" id="SSF53448">
    <property type="entry name" value="Nucleotide-diphospho-sugar transferases"/>
    <property type="match status" value="1"/>
</dbReference>
<dbReference type="Gene3D" id="3.90.550.10">
    <property type="entry name" value="Spore Coat Polysaccharide Biosynthesis Protein SpsA, Chain A"/>
    <property type="match status" value="1"/>
</dbReference>
<evidence type="ECO:0000313" key="3">
    <source>
        <dbReference type="Proteomes" id="UP000824035"/>
    </source>
</evidence>